<keyword evidence="3 6" id="KW-0732">Signal</keyword>
<protein>
    <submittedName>
        <fullName evidence="9">RagB/SusD domain-containing protein</fullName>
    </submittedName>
</protein>
<reference evidence="9 10" key="1">
    <citation type="submission" date="2016-10" db="EMBL/GenBank/DDBJ databases">
        <authorList>
            <person name="de Groot N.N."/>
        </authorList>
    </citation>
    <scope>NUCLEOTIDE SEQUENCE [LARGE SCALE GENOMIC DNA]</scope>
    <source>
        <strain evidence="9 10">TC2-24</strain>
    </source>
</reference>
<evidence type="ECO:0000256" key="4">
    <source>
        <dbReference type="ARBA" id="ARBA00023136"/>
    </source>
</evidence>
<dbReference type="Proteomes" id="UP000199373">
    <property type="component" value="Unassembled WGS sequence"/>
</dbReference>
<name>A0A1I0MFT0_9BACT</name>
<accession>A0A1I0MFT0</accession>
<dbReference type="InterPro" id="IPR011990">
    <property type="entry name" value="TPR-like_helical_dom_sf"/>
</dbReference>
<evidence type="ECO:0000256" key="1">
    <source>
        <dbReference type="ARBA" id="ARBA00004442"/>
    </source>
</evidence>
<feature type="domain" description="SusD-like N-terminal" evidence="8">
    <location>
        <begin position="80"/>
        <end position="217"/>
    </location>
</feature>
<dbReference type="InterPro" id="IPR033985">
    <property type="entry name" value="SusD-like_N"/>
</dbReference>
<gene>
    <name evidence="9" type="ORF">SAMN04487850_0634</name>
</gene>
<dbReference type="InterPro" id="IPR012944">
    <property type="entry name" value="SusD_RagB_dom"/>
</dbReference>
<dbReference type="AlphaFoldDB" id="A0A1I0MFT0"/>
<evidence type="ECO:0000256" key="5">
    <source>
        <dbReference type="ARBA" id="ARBA00023237"/>
    </source>
</evidence>
<keyword evidence="5" id="KW-0998">Cell outer membrane</keyword>
<dbReference type="GO" id="GO:0009279">
    <property type="term" value="C:cell outer membrane"/>
    <property type="evidence" value="ECO:0007669"/>
    <property type="project" value="UniProtKB-SubCell"/>
</dbReference>
<evidence type="ECO:0000259" key="7">
    <source>
        <dbReference type="Pfam" id="PF07980"/>
    </source>
</evidence>
<proteinExistence type="inferred from homology"/>
<evidence type="ECO:0000256" key="3">
    <source>
        <dbReference type="ARBA" id="ARBA00022729"/>
    </source>
</evidence>
<sequence>MKKKSIALLLLAAMTMISCEDILNIDSPTDSLTADVTFSTPEGIRTAAMGFFTSNYHTNIMYYQALELYVSEFCDELKARDVTMAEYYQSSYSASTSNIESMWTKLYESIYISNDFLIHVEGSTVIPQKELDIYQGEALFFRALDYFYLVNLFGDVPLLTTSDVSVTSAAGRTPKAEVYQQIITDLQNAQRMLQGSTNGNTRITVDAATALLARVYLYLEQWDKAIAEANRILPVVDGGQSNKYQLETIDRVFKSNSSETIMQSNQEGFSGTGSYIGYTSIGNLFLPNPRVTYTNYYFSDELVNDLRSVPEDLRNDWIGELPGSGGVIYYYPYKYKNLNTPGSSADYESYVILRLAEEYLIRAEANAHLGKTGAAISDINRIRKRAALSDYTGGTSQNDVLKEIEVQRRKEFFHEQGHRWFDLNRTGRTDEVCRNIGYKKANWKAYKSLLPIPEHQIGRNRNLTQNPGYEDI</sequence>
<keyword evidence="10" id="KW-1185">Reference proteome</keyword>
<dbReference type="RefSeq" id="WP_091899692.1">
    <property type="nucleotide sequence ID" value="NZ_FOIQ01000001.1"/>
</dbReference>
<comment type="subcellular location">
    <subcellularLocation>
        <location evidence="1">Cell outer membrane</location>
    </subcellularLocation>
</comment>
<evidence type="ECO:0000313" key="10">
    <source>
        <dbReference type="Proteomes" id="UP000199373"/>
    </source>
</evidence>
<evidence type="ECO:0000259" key="8">
    <source>
        <dbReference type="Pfam" id="PF14322"/>
    </source>
</evidence>
<dbReference type="SUPFAM" id="SSF48452">
    <property type="entry name" value="TPR-like"/>
    <property type="match status" value="1"/>
</dbReference>
<dbReference type="CDD" id="cd08977">
    <property type="entry name" value="SusD"/>
    <property type="match status" value="1"/>
</dbReference>
<feature type="chain" id="PRO_5011606003" evidence="6">
    <location>
        <begin position="21"/>
        <end position="472"/>
    </location>
</feature>
<dbReference type="Pfam" id="PF14322">
    <property type="entry name" value="SusD-like_3"/>
    <property type="match status" value="1"/>
</dbReference>
<feature type="domain" description="RagB/SusD" evidence="7">
    <location>
        <begin position="328"/>
        <end position="469"/>
    </location>
</feature>
<dbReference type="Pfam" id="PF07980">
    <property type="entry name" value="SusD_RagB"/>
    <property type="match status" value="1"/>
</dbReference>
<evidence type="ECO:0000256" key="6">
    <source>
        <dbReference type="SAM" id="SignalP"/>
    </source>
</evidence>
<dbReference type="Gene3D" id="1.25.40.390">
    <property type="match status" value="1"/>
</dbReference>
<dbReference type="PROSITE" id="PS51257">
    <property type="entry name" value="PROKAR_LIPOPROTEIN"/>
    <property type="match status" value="1"/>
</dbReference>
<comment type="similarity">
    <text evidence="2">Belongs to the SusD family.</text>
</comment>
<organism evidence="9 10">
    <name type="scientific">Prevotella aff. ruminicola Tc2-24</name>
    <dbReference type="NCBI Taxonomy" id="81582"/>
    <lineage>
        <taxon>Bacteria</taxon>
        <taxon>Pseudomonadati</taxon>
        <taxon>Bacteroidota</taxon>
        <taxon>Bacteroidia</taxon>
        <taxon>Bacteroidales</taxon>
        <taxon>Prevotellaceae</taxon>
        <taxon>Prevotella</taxon>
    </lineage>
</organism>
<keyword evidence="4" id="KW-0472">Membrane</keyword>
<evidence type="ECO:0000313" key="9">
    <source>
        <dbReference type="EMBL" id="SEV87277.1"/>
    </source>
</evidence>
<feature type="signal peptide" evidence="6">
    <location>
        <begin position="1"/>
        <end position="20"/>
    </location>
</feature>
<dbReference type="EMBL" id="FOIQ01000001">
    <property type="protein sequence ID" value="SEV87277.1"/>
    <property type="molecule type" value="Genomic_DNA"/>
</dbReference>
<evidence type="ECO:0000256" key="2">
    <source>
        <dbReference type="ARBA" id="ARBA00006275"/>
    </source>
</evidence>